<keyword evidence="2" id="KW-1185">Reference proteome</keyword>
<evidence type="ECO:0000313" key="2">
    <source>
        <dbReference type="Proteomes" id="UP001056120"/>
    </source>
</evidence>
<name>A0ACB9FZC3_9ASTR</name>
<proteinExistence type="predicted"/>
<accession>A0ACB9FZC3</accession>
<comment type="caution">
    <text evidence="1">The sequence shown here is derived from an EMBL/GenBank/DDBJ whole genome shotgun (WGS) entry which is preliminary data.</text>
</comment>
<sequence>MPFLNHCSLLLFFHPSYLLFFLRDASGSGARETPQETSLVKLAPVQTKKTIGIHEEMLSPKKKHRKLVKAYASVVGKVSGTSPEAINFYLYKDISGFRAGKEDLSLDSLPSWNPEDQATLASKQEVFDMIELSIIKALTSLADQSDLKEMKDMLSLDEE</sequence>
<evidence type="ECO:0000313" key="1">
    <source>
        <dbReference type="EMBL" id="KAI3776316.1"/>
    </source>
</evidence>
<reference evidence="1 2" key="2">
    <citation type="journal article" date="2022" name="Mol. Ecol. Resour.">
        <title>The genomes of chicory, endive, great burdock and yacon provide insights into Asteraceae paleo-polyploidization history and plant inulin production.</title>
        <authorList>
            <person name="Fan W."/>
            <person name="Wang S."/>
            <person name="Wang H."/>
            <person name="Wang A."/>
            <person name="Jiang F."/>
            <person name="Liu H."/>
            <person name="Zhao H."/>
            <person name="Xu D."/>
            <person name="Zhang Y."/>
        </authorList>
    </citation>
    <scope>NUCLEOTIDE SEQUENCE [LARGE SCALE GENOMIC DNA]</scope>
    <source>
        <strain evidence="2">cv. Yunnan</strain>
        <tissue evidence="1">Leaves</tissue>
    </source>
</reference>
<dbReference type="Proteomes" id="UP001056120">
    <property type="component" value="Linkage Group LG15"/>
</dbReference>
<reference evidence="2" key="1">
    <citation type="journal article" date="2022" name="Mol. Ecol. Resour.">
        <title>The genomes of chicory, endive, great burdock and yacon provide insights into Asteraceae palaeo-polyploidization history and plant inulin production.</title>
        <authorList>
            <person name="Fan W."/>
            <person name="Wang S."/>
            <person name="Wang H."/>
            <person name="Wang A."/>
            <person name="Jiang F."/>
            <person name="Liu H."/>
            <person name="Zhao H."/>
            <person name="Xu D."/>
            <person name="Zhang Y."/>
        </authorList>
    </citation>
    <scope>NUCLEOTIDE SEQUENCE [LARGE SCALE GENOMIC DNA]</scope>
    <source>
        <strain evidence="2">cv. Yunnan</strain>
    </source>
</reference>
<organism evidence="1 2">
    <name type="scientific">Smallanthus sonchifolius</name>
    <dbReference type="NCBI Taxonomy" id="185202"/>
    <lineage>
        <taxon>Eukaryota</taxon>
        <taxon>Viridiplantae</taxon>
        <taxon>Streptophyta</taxon>
        <taxon>Embryophyta</taxon>
        <taxon>Tracheophyta</taxon>
        <taxon>Spermatophyta</taxon>
        <taxon>Magnoliopsida</taxon>
        <taxon>eudicotyledons</taxon>
        <taxon>Gunneridae</taxon>
        <taxon>Pentapetalae</taxon>
        <taxon>asterids</taxon>
        <taxon>campanulids</taxon>
        <taxon>Asterales</taxon>
        <taxon>Asteraceae</taxon>
        <taxon>Asteroideae</taxon>
        <taxon>Heliantheae alliance</taxon>
        <taxon>Millerieae</taxon>
        <taxon>Smallanthus</taxon>
    </lineage>
</organism>
<protein>
    <submittedName>
        <fullName evidence="1">Uncharacterized protein</fullName>
    </submittedName>
</protein>
<gene>
    <name evidence="1" type="ORF">L1987_46092</name>
</gene>
<dbReference type="EMBL" id="CM042032">
    <property type="protein sequence ID" value="KAI3776316.1"/>
    <property type="molecule type" value="Genomic_DNA"/>
</dbReference>